<protein>
    <submittedName>
        <fullName evidence="1">Uncharacterized protein</fullName>
    </submittedName>
</protein>
<gene>
    <name evidence="1" type="ORF">G4G51_004698</name>
</gene>
<dbReference type="EMBL" id="DAASCL010000085">
    <property type="protein sequence ID" value="HAE4980030.1"/>
    <property type="molecule type" value="Genomic_DNA"/>
</dbReference>
<organism evidence="1">
    <name type="scientific">Salmonella dublin</name>
    <dbReference type="NCBI Taxonomy" id="98360"/>
    <lineage>
        <taxon>Bacteria</taxon>
        <taxon>Pseudomonadati</taxon>
        <taxon>Pseudomonadota</taxon>
        <taxon>Gammaproteobacteria</taxon>
        <taxon>Enterobacterales</taxon>
        <taxon>Enterobacteriaceae</taxon>
        <taxon>Salmonella</taxon>
    </lineage>
</organism>
<proteinExistence type="predicted"/>
<comment type="caution">
    <text evidence="1">The sequence shown here is derived from an EMBL/GenBank/DDBJ whole genome shotgun (WGS) entry which is preliminary data.</text>
</comment>
<accession>A0A732GQ01</accession>
<reference evidence="1" key="1">
    <citation type="journal article" date="2018" name="Genome Biol.">
        <title>SKESA: strategic k-mer extension for scrupulous assemblies.</title>
        <authorList>
            <person name="Souvorov A."/>
            <person name="Agarwala R."/>
            <person name="Lipman D.J."/>
        </authorList>
    </citation>
    <scope>NUCLEOTIDE SEQUENCE</scope>
    <source>
        <strain evidence="1">10-1049</strain>
    </source>
</reference>
<name>A0A732GQ01_SALDU</name>
<sequence length="130" mass="15442">MEIKKEELIKDLLLSNHELLKQIIINNERKCTEPAADYIIKTMKNIRVEEITDVIEKADVREKFFDEINIKDVGLFSVSIQITEFTYTIKIDTLKNKNIKHFLEIESEKVILLDNIDKPQEEKKLKRKRI</sequence>
<dbReference type="AlphaFoldDB" id="A0A732GQ01"/>
<reference evidence="1" key="2">
    <citation type="submission" date="2018-07" db="EMBL/GenBank/DDBJ databases">
        <authorList>
            <consortium name="NCBI Pathogen Detection Project"/>
        </authorList>
    </citation>
    <scope>NUCLEOTIDE SEQUENCE</scope>
    <source>
        <strain evidence="1">10-1049</strain>
    </source>
</reference>
<evidence type="ECO:0000313" key="1">
    <source>
        <dbReference type="EMBL" id="HAE4980030.1"/>
    </source>
</evidence>